<evidence type="ECO:0000256" key="1">
    <source>
        <dbReference type="SAM" id="MobiDB-lite"/>
    </source>
</evidence>
<keyword evidence="2" id="KW-0472">Membrane</keyword>
<name>A0A7S2BEJ3_9DINO</name>
<evidence type="ECO:0000256" key="2">
    <source>
        <dbReference type="SAM" id="Phobius"/>
    </source>
</evidence>
<accession>A0A7S2BEJ3</accession>
<feature type="transmembrane region" description="Helical" evidence="2">
    <location>
        <begin position="37"/>
        <end position="59"/>
    </location>
</feature>
<keyword evidence="2" id="KW-1133">Transmembrane helix</keyword>
<proteinExistence type="predicted"/>
<reference evidence="3" key="1">
    <citation type="submission" date="2021-01" db="EMBL/GenBank/DDBJ databases">
        <authorList>
            <person name="Corre E."/>
            <person name="Pelletier E."/>
            <person name="Niang G."/>
            <person name="Scheremetjew M."/>
            <person name="Finn R."/>
            <person name="Kale V."/>
            <person name="Holt S."/>
            <person name="Cochrane G."/>
            <person name="Meng A."/>
            <person name="Brown T."/>
            <person name="Cohen L."/>
        </authorList>
    </citation>
    <scope>NUCLEOTIDE SEQUENCE</scope>
    <source>
        <strain evidence="3">CCMP2222</strain>
    </source>
</reference>
<keyword evidence="2" id="KW-0812">Transmembrane</keyword>
<feature type="transmembrane region" description="Helical" evidence="2">
    <location>
        <begin position="263"/>
        <end position="290"/>
    </location>
</feature>
<gene>
    <name evidence="3" type="ORF">AAND1436_LOCUS10560</name>
</gene>
<feature type="region of interest" description="Disordered" evidence="1">
    <location>
        <begin position="1"/>
        <end position="25"/>
    </location>
</feature>
<dbReference type="AlphaFoldDB" id="A0A7S2BEJ3"/>
<evidence type="ECO:0000313" key="3">
    <source>
        <dbReference type="EMBL" id="CAD9394307.1"/>
    </source>
</evidence>
<protein>
    <submittedName>
        <fullName evidence="3">Uncharacterized protein</fullName>
    </submittedName>
</protein>
<organism evidence="3">
    <name type="scientific">Alexandrium andersonii</name>
    <dbReference type="NCBI Taxonomy" id="327968"/>
    <lineage>
        <taxon>Eukaryota</taxon>
        <taxon>Sar</taxon>
        <taxon>Alveolata</taxon>
        <taxon>Dinophyceae</taxon>
        <taxon>Gonyaulacales</taxon>
        <taxon>Pyrocystaceae</taxon>
        <taxon>Alexandrium</taxon>
    </lineage>
</organism>
<feature type="transmembrane region" description="Helical" evidence="2">
    <location>
        <begin position="93"/>
        <end position="113"/>
    </location>
</feature>
<sequence length="291" mass="31279">MRSLSLNSGDRTPINQPQGYGGPPPLRKGQNTRPIDLFVTVLLPWLVFTLIVSLFVFAYEEFAPLVWALLVASTLLALLFVAMGGAAGRAWHLTLGFLILASLGIAIPLGLYIENGYMKEYWRLDNGAVYRQVSPSDPGASHSDATVLEFMQGAFVDVQRSVGYMQGGTVYCVAPVSGRLAGASIQYWAVGNNCCEQRGNFLCDDVEDAGALSGLAVHGDESFKTAVRMAESVYDLSPSSTSPVLVKWTSDAGAYKDGLWTSAAVLVVISSIVHLVASMLAGFITVRYLLK</sequence>
<feature type="compositionally biased region" description="Polar residues" evidence="1">
    <location>
        <begin position="1"/>
        <end position="18"/>
    </location>
</feature>
<dbReference type="EMBL" id="HBGQ01021381">
    <property type="protein sequence ID" value="CAD9394307.1"/>
    <property type="molecule type" value="Transcribed_RNA"/>
</dbReference>
<feature type="transmembrane region" description="Helical" evidence="2">
    <location>
        <begin position="65"/>
        <end position="86"/>
    </location>
</feature>